<gene>
    <name evidence="1" type="ORF">RWE15_20400</name>
</gene>
<name>A0ABU5CCK0_9BACI</name>
<organism evidence="1 2">
    <name type="scientific">Tigheibacillus halophilus</name>
    <dbReference type="NCBI Taxonomy" id="361280"/>
    <lineage>
        <taxon>Bacteria</taxon>
        <taxon>Bacillati</taxon>
        <taxon>Bacillota</taxon>
        <taxon>Bacilli</taxon>
        <taxon>Bacillales</taxon>
        <taxon>Bacillaceae</taxon>
        <taxon>Tigheibacillus</taxon>
    </lineage>
</organism>
<sequence>MDQQLFTSIKSQPEYRQFLRMNPVWYRYLSRDPASFSTFKKESALFHGKTVGQRIERLQDTVNLANMLLQFTREMQD</sequence>
<dbReference type="EMBL" id="JAWDIP010000004">
    <property type="protein sequence ID" value="MDY0396279.1"/>
    <property type="molecule type" value="Genomic_DNA"/>
</dbReference>
<dbReference type="Proteomes" id="UP001281447">
    <property type="component" value="Unassembled WGS sequence"/>
</dbReference>
<comment type="caution">
    <text evidence="1">The sequence shown here is derived from an EMBL/GenBank/DDBJ whole genome shotgun (WGS) entry which is preliminary data.</text>
</comment>
<evidence type="ECO:0000313" key="2">
    <source>
        <dbReference type="Proteomes" id="UP001281447"/>
    </source>
</evidence>
<accession>A0ABU5CCK0</accession>
<keyword evidence="2" id="KW-1185">Reference proteome</keyword>
<dbReference type="InterPro" id="IPR025613">
    <property type="entry name" value="YlbE"/>
</dbReference>
<evidence type="ECO:0000313" key="1">
    <source>
        <dbReference type="EMBL" id="MDY0396279.1"/>
    </source>
</evidence>
<protein>
    <submittedName>
        <fullName evidence="1">YlbE-like family protein</fullName>
    </submittedName>
</protein>
<dbReference type="Pfam" id="PF14003">
    <property type="entry name" value="YlbE"/>
    <property type="match status" value="1"/>
</dbReference>
<dbReference type="RefSeq" id="WP_390352958.1">
    <property type="nucleotide sequence ID" value="NZ_JBHUIZ010000003.1"/>
</dbReference>
<proteinExistence type="predicted"/>
<reference evidence="1 2" key="1">
    <citation type="submission" date="2023-10" db="EMBL/GenBank/DDBJ databases">
        <title>Virgibacillus halophilus 5B73C genome.</title>
        <authorList>
            <person name="Miliotis G."/>
            <person name="Sengupta P."/>
            <person name="Hameed A."/>
            <person name="Chuvochina M."/>
            <person name="Mcdonagh F."/>
            <person name="Simpson A.C."/>
            <person name="Singh N.K."/>
            <person name="Rekha P.D."/>
            <person name="Raman K."/>
            <person name="Hugenholtz P."/>
            <person name="Venkateswaran K."/>
        </authorList>
    </citation>
    <scope>NUCLEOTIDE SEQUENCE [LARGE SCALE GENOMIC DNA]</scope>
    <source>
        <strain evidence="1 2">5B73C</strain>
    </source>
</reference>